<dbReference type="OrthoDB" id="9990906at2759"/>
<evidence type="ECO:0000259" key="6">
    <source>
        <dbReference type="PROSITE" id="PS50262"/>
    </source>
</evidence>
<comment type="subcellular location">
    <subcellularLocation>
        <location evidence="1">Membrane</location>
    </subcellularLocation>
</comment>
<feature type="transmembrane region" description="Helical" evidence="5">
    <location>
        <begin position="69"/>
        <end position="91"/>
    </location>
</feature>
<keyword evidence="9" id="KW-1185">Reference proteome</keyword>
<gene>
    <name evidence="7" type="ORF">CAPTEDRAFT_202372</name>
</gene>
<dbReference type="HOGENOM" id="CLU_2114915_0_0_1"/>
<dbReference type="Gene3D" id="1.20.1070.10">
    <property type="entry name" value="Rhodopsin 7-helix transmembrane proteins"/>
    <property type="match status" value="1"/>
</dbReference>
<dbReference type="AlphaFoldDB" id="R7VH55"/>
<evidence type="ECO:0000313" key="9">
    <source>
        <dbReference type="Proteomes" id="UP000014760"/>
    </source>
</evidence>
<reference evidence="7 9" key="2">
    <citation type="journal article" date="2013" name="Nature">
        <title>Insights into bilaterian evolution from three spiralian genomes.</title>
        <authorList>
            <person name="Simakov O."/>
            <person name="Marletaz F."/>
            <person name="Cho S.J."/>
            <person name="Edsinger-Gonzales E."/>
            <person name="Havlak P."/>
            <person name="Hellsten U."/>
            <person name="Kuo D.H."/>
            <person name="Larsson T."/>
            <person name="Lv J."/>
            <person name="Arendt D."/>
            <person name="Savage R."/>
            <person name="Osoegawa K."/>
            <person name="de Jong P."/>
            <person name="Grimwood J."/>
            <person name="Chapman J.A."/>
            <person name="Shapiro H."/>
            <person name="Aerts A."/>
            <person name="Otillar R.P."/>
            <person name="Terry A.Y."/>
            <person name="Boore J.L."/>
            <person name="Grigoriev I.V."/>
            <person name="Lindberg D.R."/>
            <person name="Seaver E.C."/>
            <person name="Weisblat D.A."/>
            <person name="Putnam N.H."/>
            <person name="Rokhsar D.S."/>
        </authorList>
    </citation>
    <scope>NUCLEOTIDE SEQUENCE</scope>
    <source>
        <strain evidence="7 9">I ESC-2004</strain>
    </source>
</reference>
<organism evidence="7">
    <name type="scientific">Capitella teleta</name>
    <name type="common">Polychaete worm</name>
    <dbReference type="NCBI Taxonomy" id="283909"/>
    <lineage>
        <taxon>Eukaryota</taxon>
        <taxon>Metazoa</taxon>
        <taxon>Spiralia</taxon>
        <taxon>Lophotrochozoa</taxon>
        <taxon>Annelida</taxon>
        <taxon>Polychaeta</taxon>
        <taxon>Sedentaria</taxon>
        <taxon>Scolecida</taxon>
        <taxon>Capitellidae</taxon>
        <taxon>Capitella</taxon>
    </lineage>
</organism>
<keyword evidence="2 5" id="KW-0812">Transmembrane</keyword>
<dbReference type="SUPFAM" id="SSF81321">
    <property type="entry name" value="Family A G protein-coupled receptor-like"/>
    <property type="match status" value="1"/>
</dbReference>
<evidence type="ECO:0000256" key="3">
    <source>
        <dbReference type="ARBA" id="ARBA00022989"/>
    </source>
</evidence>
<evidence type="ECO:0000256" key="4">
    <source>
        <dbReference type="ARBA" id="ARBA00023136"/>
    </source>
</evidence>
<evidence type="ECO:0000313" key="8">
    <source>
        <dbReference type="EnsemblMetazoa" id="CapteP202372"/>
    </source>
</evidence>
<reference evidence="9" key="1">
    <citation type="submission" date="2012-12" db="EMBL/GenBank/DDBJ databases">
        <authorList>
            <person name="Hellsten U."/>
            <person name="Grimwood J."/>
            <person name="Chapman J.A."/>
            <person name="Shapiro H."/>
            <person name="Aerts A."/>
            <person name="Otillar R.P."/>
            <person name="Terry A.Y."/>
            <person name="Boore J.L."/>
            <person name="Simakov O."/>
            <person name="Marletaz F."/>
            <person name="Cho S.-J."/>
            <person name="Edsinger-Gonzales E."/>
            <person name="Havlak P."/>
            <person name="Kuo D.-H."/>
            <person name="Larsson T."/>
            <person name="Lv J."/>
            <person name="Arendt D."/>
            <person name="Savage R."/>
            <person name="Osoegawa K."/>
            <person name="de Jong P."/>
            <person name="Lindberg D.R."/>
            <person name="Seaver E.C."/>
            <person name="Weisblat D.A."/>
            <person name="Putnam N.H."/>
            <person name="Grigoriev I.V."/>
            <person name="Rokhsar D.S."/>
        </authorList>
    </citation>
    <scope>NUCLEOTIDE SEQUENCE</scope>
    <source>
        <strain evidence="9">I ESC-2004</strain>
    </source>
</reference>
<evidence type="ECO:0000256" key="2">
    <source>
        <dbReference type="ARBA" id="ARBA00022692"/>
    </source>
</evidence>
<dbReference type="STRING" id="283909.R7VH55"/>
<dbReference type="EMBL" id="AMQN01016598">
    <property type="status" value="NOT_ANNOTATED_CDS"/>
    <property type="molecule type" value="Genomic_DNA"/>
</dbReference>
<dbReference type="GO" id="GO:0016020">
    <property type="term" value="C:membrane"/>
    <property type="evidence" value="ECO:0007669"/>
    <property type="project" value="UniProtKB-SubCell"/>
</dbReference>
<dbReference type="Proteomes" id="UP000014760">
    <property type="component" value="Unassembled WGS sequence"/>
</dbReference>
<dbReference type="EMBL" id="KB292222">
    <property type="protein sequence ID" value="ELU17949.1"/>
    <property type="molecule type" value="Genomic_DNA"/>
</dbReference>
<keyword evidence="3 5" id="KW-1133">Transmembrane helix</keyword>
<evidence type="ECO:0000256" key="1">
    <source>
        <dbReference type="ARBA" id="ARBA00004370"/>
    </source>
</evidence>
<dbReference type="PROSITE" id="PS50262">
    <property type="entry name" value="G_PROTEIN_RECEP_F1_2"/>
    <property type="match status" value="1"/>
</dbReference>
<feature type="domain" description="G-protein coupled receptors family 1 profile" evidence="6">
    <location>
        <begin position="82"/>
        <end position="115"/>
    </location>
</feature>
<feature type="non-terminal residue" evidence="7">
    <location>
        <position position="115"/>
    </location>
</feature>
<dbReference type="InterPro" id="IPR017452">
    <property type="entry name" value="GPCR_Rhodpsn_7TM"/>
</dbReference>
<evidence type="ECO:0000313" key="7">
    <source>
        <dbReference type="EMBL" id="ELU17949.1"/>
    </source>
</evidence>
<sequence length="115" mass="12990">MDSEFIEDLQSESAFLSQDIKELGNKTILDFLSAPVQNGTAEYNQSVYDMVSNSSHEHLSVRIIYYLDLYFVPIMVVVGLLGNLISFLVFVATYMRRLSSSVYLAALSMVDMVFL</sequence>
<accession>R7VH55</accession>
<dbReference type="EnsemblMetazoa" id="CapteT202372">
    <property type="protein sequence ID" value="CapteP202372"/>
    <property type="gene ID" value="CapteG202372"/>
</dbReference>
<reference evidence="8" key="3">
    <citation type="submission" date="2015-06" db="UniProtKB">
        <authorList>
            <consortium name="EnsemblMetazoa"/>
        </authorList>
    </citation>
    <scope>IDENTIFICATION</scope>
</reference>
<protein>
    <recommendedName>
        <fullName evidence="6">G-protein coupled receptors family 1 profile domain-containing protein</fullName>
    </recommendedName>
</protein>
<keyword evidence="4 5" id="KW-0472">Membrane</keyword>
<name>R7VH55_CAPTE</name>
<evidence type="ECO:0000256" key="5">
    <source>
        <dbReference type="SAM" id="Phobius"/>
    </source>
</evidence>
<proteinExistence type="predicted"/>